<feature type="domain" description="C2H2-type" evidence="6">
    <location>
        <begin position="138"/>
        <end position="165"/>
    </location>
</feature>
<dbReference type="InterPro" id="IPR013087">
    <property type="entry name" value="Znf_C2H2_type"/>
</dbReference>
<evidence type="ECO:0000256" key="5">
    <source>
        <dbReference type="PROSITE-ProRule" id="PRU00042"/>
    </source>
</evidence>
<keyword evidence="8" id="KW-1185">Reference proteome</keyword>
<dbReference type="InterPro" id="IPR036236">
    <property type="entry name" value="Znf_C2H2_sf"/>
</dbReference>
<protein>
    <recommendedName>
        <fullName evidence="6">C2H2-type domain-containing protein</fullName>
    </recommendedName>
</protein>
<dbReference type="Gene3D" id="3.30.160.60">
    <property type="entry name" value="Classic Zinc Finger"/>
    <property type="match status" value="6"/>
</dbReference>
<feature type="domain" description="C2H2-type" evidence="6">
    <location>
        <begin position="77"/>
        <end position="104"/>
    </location>
</feature>
<dbReference type="PANTHER" id="PTHR24409">
    <property type="entry name" value="ZINC FINGER PROTEIN 142"/>
    <property type="match status" value="1"/>
</dbReference>
<dbReference type="AlphaFoldDB" id="A0AAV8VBB6"/>
<dbReference type="PANTHER" id="PTHR24409:SF434">
    <property type="entry name" value="FI01124P-RELATED"/>
    <property type="match status" value="1"/>
</dbReference>
<comment type="caution">
    <text evidence="7">The sequence shown here is derived from an EMBL/GenBank/DDBJ whole genome shotgun (WGS) entry which is preliminary data.</text>
</comment>
<evidence type="ECO:0000256" key="2">
    <source>
        <dbReference type="ARBA" id="ARBA00022737"/>
    </source>
</evidence>
<dbReference type="Pfam" id="PF13909">
    <property type="entry name" value="zf-H2C2_5"/>
    <property type="match status" value="1"/>
</dbReference>
<evidence type="ECO:0000259" key="6">
    <source>
        <dbReference type="PROSITE" id="PS50157"/>
    </source>
</evidence>
<dbReference type="GO" id="GO:0000981">
    <property type="term" value="F:DNA-binding transcription factor activity, RNA polymerase II-specific"/>
    <property type="evidence" value="ECO:0007669"/>
    <property type="project" value="TreeGrafter"/>
</dbReference>
<name>A0AAV8VBB6_9CUCU</name>
<evidence type="ECO:0000256" key="4">
    <source>
        <dbReference type="ARBA" id="ARBA00022833"/>
    </source>
</evidence>
<dbReference type="FunFam" id="3.30.160.60:FF:002203">
    <property type="entry name" value="Zinc finger protein 142-like Protein"/>
    <property type="match status" value="2"/>
</dbReference>
<evidence type="ECO:0000313" key="8">
    <source>
        <dbReference type="Proteomes" id="UP001159042"/>
    </source>
</evidence>
<dbReference type="SUPFAM" id="SSF57667">
    <property type="entry name" value="beta-beta-alpha zinc fingers"/>
    <property type="match status" value="5"/>
</dbReference>
<feature type="domain" description="C2H2-type" evidence="6">
    <location>
        <begin position="585"/>
        <end position="612"/>
    </location>
</feature>
<reference evidence="7 8" key="1">
    <citation type="journal article" date="2023" name="Insect Mol. Biol.">
        <title>Genome sequencing provides insights into the evolution of gene families encoding plant cell wall-degrading enzymes in longhorned beetles.</title>
        <authorList>
            <person name="Shin N.R."/>
            <person name="Okamura Y."/>
            <person name="Kirsch R."/>
            <person name="Pauchet Y."/>
        </authorList>
    </citation>
    <scope>NUCLEOTIDE SEQUENCE [LARGE SCALE GENOMIC DNA]</scope>
    <source>
        <strain evidence="7">EAD_L_NR</strain>
    </source>
</reference>
<dbReference type="InterPro" id="IPR012934">
    <property type="entry name" value="Znf_AD"/>
</dbReference>
<dbReference type="EMBL" id="JANEYG010000201">
    <property type="protein sequence ID" value="KAJ8911315.1"/>
    <property type="molecule type" value="Genomic_DNA"/>
</dbReference>
<organism evidence="7 8">
    <name type="scientific">Exocentrus adspersus</name>
    <dbReference type="NCBI Taxonomy" id="1586481"/>
    <lineage>
        <taxon>Eukaryota</taxon>
        <taxon>Metazoa</taxon>
        <taxon>Ecdysozoa</taxon>
        <taxon>Arthropoda</taxon>
        <taxon>Hexapoda</taxon>
        <taxon>Insecta</taxon>
        <taxon>Pterygota</taxon>
        <taxon>Neoptera</taxon>
        <taxon>Endopterygota</taxon>
        <taxon>Coleoptera</taxon>
        <taxon>Polyphaga</taxon>
        <taxon>Cucujiformia</taxon>
        <taxon>Chrysomeloidea</taxon>
        <taxon>Cerambycidae</taxon>
        <taxon>Lamiinae</taxon>
        <taxon>Acanthocinini</taxon>
        <taxon>Exocentrus</taxon>
    </lineage>
</organism>
<proteinExistence type="predicted"/>
<feature type="domain" description="C2H2-type" evidence="6">
    <location>
        <begin position="554"/>
        <end position="581"/>
    </location>
</feature>
<dbReference type="PROSITE" id="PS50157">
    <property type="entry name" value="ZINC_FINGER_C2H2_2"/>
    <property type="match status" value="5"/>
</dbReference>
<dbReference type="SMART" id="SM00868">
    <property type="entry name" value="zf-AD"/>
    <property type="match status" value="2"/>
</dbReference>
<accession>A0AAV8VBB6</accession>
<evidence type="ECO:0000313" key="7">
    <source>
        <dbReference type="EMBL" id="KAJ8911315.1"/>
    </source>
</evidence>
<keyword evidence="1" id="KW-0479">Metal-binding</keyword>
<keyword evidence="4" id="KW-0862">Zinc</keyword>
<evidence type="ECO:0000256" key="1">
    <source>
        <dbReference type="ARBA" id="ARBA00022723"/>
    </source>
</evidence>
<dbReference type="GO" id="GO:0000977">
    <property type="term" value="F:RNA polymerase II transcription regulatory region sequence-specific DNA binding"/>
    <property type="evidence" value="ECO:0007669"/>
    <property type="project" value="TreeGrafter"/>
</dbReference>
<sequence length="643" mass="74874">MNCLTIVLLKSKKPRLYNDPIKLEELGICLKADSTESLESESSAHPKSLKGTEESTKSKIGLGKHFKLIHKDITRWYNCDLCEYKSTRNGYLKKHMLIHKDPPQIVKCSLCDYKGKHARNLTKHVTAIHTDPSEIKWQECNLCDYKTNHKSHLKNHMLVHKDPSEIKWYECSFCNYKAKLEWCLKNHVTAIHKDPSEIQWYECNLCQYKAKLKCRLSEHITAIHKDPSEIKWHECSLCDYKAKRKSSLKIHMLFHKDPSEIKWFSCNLCSFKGKYKQTLKNHVTAIHKEESIRRDFEESGEVANEILDMLLLERDQTSVEGSVMCLKCFQKVNIIFEFKSACLYVEDFITPFVNTEEGNRIDLNEVYIRKKDNKDLIDALLGQDLCRLCMSVVDKGCVYLDSSELHNVNNTRNAIVCGTCVGCLKDFCNFMESYSESRSSSCSQTTGRSLEADTEVNPLPKNSLASSSNRASTSTLIEGVGPLECESSSQIYQCDFCDYKSKLKCRMASHRLIHKDLLEIVWFKCDSCDYKTKRKVDLKRHTLIHKKPSEIKWFKCHFCDYKAKQKSHLKSHTLVHKNSGEIKWFECHLCDYKAKHKLNLKRHMLIHKDTSENEWFKCHLCNFKTKRKDILKTHTLIHRPIGN</sequence>
<evidence type="ECO:0000256" key="3">
    <source>
        <dbReference type="ARBA" id="ARBA00022771"/>
    </source>
</evidence>
<dbReference type="GO" id="GO:0005634">
    <property type="term" value="C:nucleus"/>
    <property type="evidence" value="ECO:0007669"/>
    <property type="project" value="InterPro"/>
</dbReference>
<feature type="domain" description="C2H2-type" evidence="6">
    <location>
        <begin position="523"/>
        <end position="550"/>
    </location>
</feature>
<gene>
    <name evidence="7" type="ORF">NQ315_017010</name>
</gene>
<dbReference type="SMART" id="SM00355">
    <property type="entry name" value="ZnF_C2H2"/>
    <property type="match status" value="12"/>
</dbReference>
<keyword evidence="3 5" id="KW-0863">Zinc-finger</keyword>
<dbReference type="Proteomes" id="UP001159042">
    <property type="component" value="Unassembled WGS sequence"/>
</dbReference>
<dbReference type="GO" id="GO:0008270">
    <property type="term" value="F:zinc ion binding"/>
    <property type="evidence" value="ECO:0007669"/>
    <property type="project" value="UniProtKB-KW"/>
</dbReference>
<keyword evidence="2" id="KW-0677">Repeat</keyword>